<evidence type="ECO:0000256" key="7">
    <source>
        <dbReference type="ARBA" id="ARBA00032272"/>
    </source>
</evidence>
<sequence>MEVAEYDVLRPDGSPGLYGVMSPRGYAIGILPVFEDGTTLLVGQHRFPLDAHSWELPEGGGAKDLDPLESAKRELAEETGYTARHWQEFLQMDLSNSITDEQSFSFLAWGLRKGERALEAAEADMTVRRLPFDEALDLAMSEQIRDAFTVAMLAKADYMRRKGLLPEAIAAALSPTRERAK</sequence>
<evidence type="ECO:0000256" key="1">
    <source>
        <dbReference type="ARBA" id="ARBA00000847"/>
    </source>
</evidence>
<evidence type="ECO:0000256" key="5">
    <source>
        <dbReference type="ARBA" id="ARBA00022801"/>
    </source>
</evidence>
<comment type="caution">
    <text evidence="9">The sequence shown here is derived from an EMBL/GenBank/DDBJ whole genome shotgun (WGS) entry which is preliminary data.</text>
</comment>
<organism evidence="9 10">
    <name type="scientific">Marinicauda algicola</name>
    <dbReference type="NCBI Taxonomy" id="2029849"/>
    <lineage>
        <taxon>Bacteria</taxon>
        <taxon>Pseudomonadati</taxon>
        <taxon>Pseudomonadota</taxon>
        <taxon>Alphaproteobacteria</taxon>
        <taxon>Maricaulales</taxon>
        <taxon>Maricaulaceae</taxon>
        <taxon>Marinicauda</taxon>
    </lineage>
</organism>
<dbReference type="CDD" id="cd24161">
    <property type="entry name" value="NUDIX_ADPRase_Ndx2"/>
    <property type="match status" value="1"/>
</dbReference>
<evidence type="ECO:0000256" key="6">
    <source>
        <dbReference type="ARBA" id="ARBA00032162"/>
    </source>
</evidence>
<evidence type="ECO:0000256" key="2">
    <source>
        <dbReference type="ARBA" id="ARBA00001946"/>
    </source>
</evidence>
<dbReference type="GO" id="GO:0005829">
    <property type="term" value="C:cytosol"/>
    <property type="evidence" value="ECO:0007669"/>
    <property type="project" value="TreeGrafter"/>
</dbReference>
<evidence type="ECO:0000313" key="10">
    <source>
        <dbReference type="Proteomes" id="UP000308054"/>
    </source>
</evidence>
<keyword evidence="5 9" id="KW-0378">Hydrolase</keyword>
<dbReference type="PROSITE" id="PS51462">
    <property type="entry name" value="NUDIX"/>
    <property type="match status" value="1"/>
</dbReference>
<dbReference type="Gene3D" id="3.90.79.10">
    <property type="entry name" value="Nucleoside Triphosphate Pyrophosphohydrolase"/>
    <property type="match status" value="1"/>
</dbReference>
<proteinExistence type="inferred from homology"/>
<dbReference type="AlphaFoldDB" id="A0A4S2GZN1"/>
<comment type="cofactor">
    <cofactor evidence="2">
        <name>Mg(2+)</name>
        <dbReference type="ChEBI" id="CHEBI:18420"/>
    </cofactor>
</comment>
<dbReference type="InterPro" id="IPR000086">
    <property type="entry name" value="NUDIX_hydrolase_dom"/>
</dbReference>
<dbReference type="SUPFAM" id="SSF55811">
    <property type="entry name" value="Nudix"/>
    <property type="match status" value="1"/>
</dbReference>
<dbReference type="PANTHER" id="PTHR11839">
    <property type="entry name" value="UDP/ADP-SUGAR PYROPHOSPHATASE"/>
    <property type="match status" value="1"/>
</dbReference>
<evidence type="ECO:0000256" key="3">
    <source>
        <dbReference type="ARBA" id="ARBA00007275"/>
    </source>
</evidence>
<dbReference type="EMBL" id="SRXW01000003">
    <property type="protein sequence ID" value="TGY88626.1"/>
    <property type="molecule type" value="Genomic_DNA"/>
</dbReference>
<comment type="similarity">
    <text evidence="3">Belongs to the Nudix hydrolase family. NudK subfamily.</text>
</comment>
<protein>
    <recommendedName>
        <fullName evidence="4">GDP-mannose pyrophosphatase</fullName>
    </recommendedName>
    <alternativeName>
        <fullName evidence="6">GDP-mannose hydrolase</fullName>
    </alternativeName>
    <alternativeName>
        <fullName evidence="7">GDPMK</fullName>
    </alternativeName>
</protein>
<keyword evidence="10" id="KW-1185">Reference proteome</keyword>
<evidence type="ECO:0000256" key="4">
    <source>
        <dbReference type="ARBA" id="ARBA00016377"/>
    </source>
</evidence>
<reference evidence="9 10" key="1">
    <citation type="journal article" date="2017" name="Int. J. Syst. Evol. Microbiol.">
        <title>Marinicauda algicola sp. nov., isolated from a marine red alga Rhodosorus marinus.</title>
        <authorList>
            <person name="Jeong S.E."/>
            <person name="Jeon S.H."/>
            <person name="Chun B.H."/>
            <person name="Kim D.W."/>
            <person name="Jeon C.O."/>
        </authorList>
    </citation>
    <scope>NUCLEOTIDE SEQUENCE [LARGE SCALE GENOMIC DNA]</scope>
    <source>
        <strain evidence="9 10">JCM 31718</strain>
    </source>
</reference>
<dbReference type="Pfam" id="PF00293">
    <property type="entry name" value="NUDIX"/>
    <property type="match status" value="1"/>
</dbReference>
<dbReference type="GO" id="GO:0019693">
    <property type="term" value="P:ribose phosphate metabolic process"/>
    <property type="evidence" value="ECO:0007669"/>
    <property type="project" value="TreeGrafter"/>
</dbReference>
<dbReference type="PANTHER" id="PTHR11839:SF18">
    <property type="entry name" value="NUDIX HYDROLASE DOMAIN-CONTAINING PROTEIN"/>
    <property type="match status" value="1"/>
</dbReference>
<dbReference type="Proteomes" id="UP000308054">
    <property type="component" value="Unassembled WGS sequence"/>
</dbReference>
<dbReference type="GO" id="GO:0016787">
    <property type="term" value="F:hydrolase activity"/>
    <property type="evidence" value="ECO:0007669"/>
    <property type="project" value="UniProtKB-KW"/>
</dbReference>
<evidence type="ECO:0000259" key="8">
    <source>
        <dbReference type="PROSITE" id="PS51462"/>
    </source>
</evidence>
<dbReference type="OrthoDB" id="177518at2"/>
<comment type="catalytic activity">
    <reaction evidence="1">
        <text>GDP-alpha-D-mannose + H2O = alpha-D-mannose 1-phosphate + GMP + 2 H(+)</text>
        <dbReference type="Rhea" id="RHEA:27978"/>
        <dbReference type="ChEBI" id="CHEBI:15377"/>
        <dbReference type="ChEBI" id="CHEBI:15378"/>
        <dbReference type="ChEBI" id="CHEBI:57527"/>
        <dbReference type="ChEBI" id="CHEBI:58115"/>
        <dbReference type="ChEBI" id="CHEBI:58409"/>
    </reaction>
</comment>
<name>A0A4S2GZN1_9PROT</name>
<dbReference type="GO" id="GO:0006753">
    <property type="term" value="P:nucleoside phosphate metabolic process"/>
    <property type="evidence" value="ECO:0007669"/>
    <property type="project" value="TreeGrafter"/>
</dbReference>
<accession>A0A4S2GZN1</accession>
<evidence type="ECO:0000313" key="9">
    <source>
        <dbReference type="EMBL" id="TGY88626.1"/>
    </source>
</evidence>
<dbReference type="InterPro" id="IPR015797">
    <property type="entry name" value="NUDIX_hydrolase-like_dom_sf"/>
</dbReference>
<feature type="domain" description="Nudix hydrolase" evidence="8">
    <location>
        <begin position="23"/>
        <end position="152"/>
    </location>
</feature>
<gene>
    <name evidence="9" type="ORF">E5163_10040</name>
</gene>